<feature type="compositionally biased region" description="Acidic residues" evidence="2">
    <location>
        <begin position="56"/>
        <end position="70"/>
    </location>
</feature>
<evidence type="ECO:0000313" key="5">
    <source>
        <dbReference type="EnsemblMetazoa" id="CPIJ018644-PA"/>
    </source>
</evidence>
<feature type="region of interest" description="Disordered" evidence="2">
    <location>
        <begin position="38"/>
        <end position="105"/>
    </location>
</feature>
<dbReference type="eggNOG" id="ENOG502SDXC">
    <property type="taxonomic scope" value="Eukaryota"/>
</dbReference>
<dbReference type="VEuPathDB" id="VectorBase:CQUJHB002219"/>
<evidence type="ECO:0000313" key="4">
    <source>
        <dbReference type="EMBL" id="EDS28767.1"/>
    </source>
</evidence>
<dbReference type="EnsemblMetazoa" id="CPIJ018644-RA">
    <property type="protein sequence ID" value="CPIJ018644-PA"/>
    <property type="gene ID" value="CPIJ018644"/>
</dbReference>
<feature type="coiled-coil region" evidence="1">
    <location>
        <begin position="107"/>
        <end position="162"/>
    </location>
</feature>
<dbReference type="OMA" id="NDYPTAN"/>
<evidence type="ECO:0000259" key="3">
    <source>
        <dbReference type="Pfam" id="PF14560"/>
    </source>
</evidence>
<feature type="domain" description="Ubiquitin-like" evidence="3">
    <location>
        <begin position="12"/>
        <end position="42"/>
    </location>
</feature>
<reference evidence="5" key="2">
    <citation type="submission" date="2021-02" db="UniProtKB">
        <authorList>
            <consortium name="EnsemblMetazoa"/>
        </authorList>
    </citation>
    <scope>IDENTIFICATION</scope>
    <source>
        <strain evidence="5">JHB</strain>
    </source>
</reference>
<evidence type="ECO:0000256" key="1">
    <source>
        <dbReference type="SAM" id="Coils"/>
    </source>
</evidence>
<proteinExistence type="predicted"/>
<dbReference type="InParanoid" id="B0XHV8"/>
<evidence type="ECO:0000256" key="2">
    <source>
        <dbReference type="SAM" id="MobiDB-lite"/>
    </source>
</evidence>
<dbReference type="CDD" id="cd14706">
    <property type="entry name" value="bZIP_CREBZF"/>
    <property type="match status" value="1"/>
</dbReference>
<protein>
    <recommendedName>
        <fullName evidence="3">Ubiquitin-like domain-containing protein</fullName>
    </recommendedName>
</protein>
<dbReference type="KEGG" id="cqu:CpipJ_CPIJ018644"/>
<keyword evidence="6" id="KW-1185">Reference proteome</keyword>
<dbReference type="AlphaFoldDB" id="B0XHV8"/>
<reference evidence="4" key="1">
    <citation type="submission" date="2007-03" db="EMBL/GenBank/DDBJ databases">
        <title>Annotation of Culex pipiens quinquefasciatus.</title>
        <authorList>
            <consortium name="The Broad Institute Genome Sequencing Platform"/>
            <person name="Atkinson P.W."/>
            <person name="Hemingway J."/>
            <person name="Christensen B.M."/>
            <person name="Higgs S."/>
            <person name="Kodira C."/>
            <person name="Hannick L."/>
            <person name="Megy K."/>
            <person name="O'Leary S."/>
            <person name="Pearson M."/>
            <person name="Haas B.J."/>
            <person name="Mauceli E."/>
            <person name="Wortman J.R."/>
            <person name="Lee N.H."/>
            <person name="Guigo R."/>
            <person name="Stanke M."/>
            <person name="Alvarado L."/>
            <person name="Amedeo P."/>
            <person name="Antoine C.H."/>
            <person name="Arensburger P."/>
            <person name="Bidwell S.L."/>
            <person name="Crawford M."/>
            <person name="Camaro F."/>
            <person name="Devon K."/>
            <person name="Engels R."/>
            <person name="Hammond M."/>
            <person name="Howarth C."/>
            <person name="Koehrsen M."/>
            <person name="Lawson D."/>
            <person name="Montgomery P."/>
            <person name="Nene V."/>
            <person name="Nusbaum C."/>
            <person name="Puiu D."/>
            <person name="Romero-Severson J."/>
            <person name="Severson D.W."/>
            <person name="Shumway M."/>
            <person name="Sisk P."/>
            <person name="Stolte C."/>
            <person name="Zeng Q."/>
            <person name="Eisenstadt E."/>
            <person name="Fraser-Liggett C."/>
            <person name="Strausberg R."/>
            <person name="Galagan J."/>
            <person name="Birren B."/>
            <person name="Collins F.H."/>
        </authorList>
    </citation>
    <scope>NUCLEOTIDE SEQUENCE [LARGE SCALE GENOMIC DNA]</scope>
    <source>
        <strain evidence="4">JHB</strain>
    </source>
</reference>
<keyword evidence="1" id="KW-0175">Coiled coil</keyword>
<dbReference type="Pfam" id="PF14560">
    <property type="entry name" value="Ubiquitin_2"/>
    <property type="match status" value="1"/>
</dbReference>
<sequence>MADVQVISGNDVVKINVSNSHNDAVSFERRYSKSLKISEFKDDDDEDTCSGSETETVPEDASVESDEEYEPAVKRRRSGGVAPAVPEQKVERNPTRRPNPKVVNRNAVMARENRLRKKQHVENLEREIARLKEQRERDQKALRKAGKQVRALTRERDHLKAVVANKSGIMAVLRAVRDGTGLPMTSSLSKYGTTAKAGSSCDEGFGASPNPASEHNNGTEADPVLIRDEWLLNEESAFSFTDLGLSVEDGLFGGAADLLPADELLSGMGGACDADQQVITTEHNYFELSNHTSLDSGSEQAGVCVHIVPGGRVSVEFCHSCAVSSRLAWLEEEQER</sequence>
<dbReference type="HOGENOM" id="CLU_832125_0_0_1"/>
<name>B0XHV8_CULQU</name>
<dbReference type="STRING" id="7176.B0XHV8"/>
<dbReference type="VEuPathDB" id="VectorBase:CPIJ018644"/>
<accession>B0XHV8</accession>
<gene>
    <name evidence="5" type="primary">6053078</name>
    <name evidence="4" type="ORF">CpipJ_CPIJ018644</name>
</gene>
<dbReference type="Proteomes" id="UP000002320">
    <property type="component" value="Unassembled WGS sequence"/>
</dbReference>
<organism>
    <name type="scientific">Culex quinquefasciatus</name>
    <name type="common">Southern house mosquito</name>
    <name type="synonym">Culex pungens</name>
    <dbReference type="NCBI Taxonomy" id="7176"/>
    <lineage>
        <taxon>Eukaryota</taxon>
        <taxon>Metazoa</taxon>
        <taxon>Ecdysozoa</taxon>
        <taxon>Arthropoda</taxon>
        <taxon>Hexapoda</taxon>
        <taxon>Insecta</taxon>
        <taxon>Pterygota</taxon>
        <taxon>Neoptera</taxon>
        <taxon>Endopterygota</taxon>
        <taxon>Diptera</taxon>
        <taxon>Nematocera</taxon>
        <taxon>Culicoidea</taxon>
        <taxon>Culicidae</taxon>
        <taxon>Culicinae</taxon>
        <taxon>Culicini</taxon>
        <taxon>Culex</taxon>
        <taxon>Culex</taxon>
    </lineage>
</organism>
<evidence type="ECO:0000313" key="6">
    <source>
        <dbReference type="Proteomes" id="UP000002320"/>
    </source>
</evidence>
<dbReference type="InterPro" id="IPR000626">
    <property type="entry name" value="Ubiquitin-like_dom"/>
</dbReference>
<dbReference type="OrthoDB" id="5295208at2759"/>
<dbReference type="EMBL" id="DS233218">
    <property type="protein sequence ID" value="EDS28767.1"/>
    <property type="molecule type" value="Genomic_DNA"/>
</dbReference>